<dbReference type="STRING" id="1216932.CM240_1485"/>
<accession>W6RYD9</accession>
<dbReference type="EMBL" id="HG917868">
    <property type="protein sequence ID" value="CDM68644.1"/>
    <property type="molecule type" value="Genomic_DNA"/>
</dbReference>
<evidence type="ECO:0000313" key="2">
    <source>
        <dbReference type="EMBL" id="CDM68644.1"/>
    </source>
</evidence>
<feature type="transmembrane region" description="Helical" evidence="1">
    <location>
        <begin position="14"/>
        <end position="36"/>
    </location>
</feature>
<dbReference type="Proteomes" id="UP000019426">
    <property type="component" value="Chromosome M2/40_rep1"/>
</dbReference>
<keyword evidence="1" id="KW-1133">Transmembrane helix</keyword>
<name>W6RYD9_9CLOT</name>
<dbReference type="AlphaFoldDB" id="W6RYD9"/>
<dbReference type="OrthoDB" id="1633470at2"/>
<dbReference type="InterPro" id="IPR010897">
    <property type="entry name" value="Spore_II_P"/>
</dbReference>
<evidence type="ECO:0000256" key="1">
    <source>
        <dbReference type="SAM" id="Phobius"/>
    </source>
</evidence>
<keyword evidence="1" id="KW-0812">Transmembrane</keyword>
<evidence type="ECO:0000313" key="3">
    <source>
        <dbReference type="Proteomes" id="UP000019426"/>
    </source>
</evidence>
<dbReference type="HOGENOM" id="CLU_040895_2_0_9"/>
<organism evidence="2 3">
    <name type="scientific">Clostridium bornimense</name>
    <dbReference type="NCBI Taxonomy" id="1216932"/>
    <lineage>
        <taxon>Bacteria</taxon>
        <taxon>Bacillati</taxon>
        <taxon>Bacillota</taxon>
        <taxon>Clostridia</taxon>
        <taxon>Eubacteriales</taxon>
        <taxon>Clostridiaceae</taxon>
        <taxon>Clostridium</taxon>
    </lineage>
</organism>
<protein>
    <submittedName>
        <fullName evidence="2">Putative stage II sporulation protein P</fullName>
    </submittedName>
</protein>
<dbReference type="RefSeq" id="WP_051483747.1">
    <property type="nucleotide sequence ID" value="NZ_HG917868.1"/>
</dbReference>
<dbReference type="PATRIC" id="fig|1216932.3.peg.1478"/>
<keyword evidence="1" id="KW-0472">Membrane</keyword>
<keyword evidence="3" id="KW-1185">Reference proteome</keyword>
<dbReference type="NCBIfam" id="TIGR02867">
    <property type="entry name" value="spore_II_P"/>
    <property type="match status" value="1"/>
</dbReference>
<sequence>MGYRLDNLKKKKSIFEIILFFIMMLLLIAFCFVKFMEFNYRISKGNRNLFYVTMVNKTVPIIETVHFDNTAMVENQFTLKNIINFLFDFSIDNPKSIIGKEFIGISMVNKDNISNSGGIKGFASDSIVIKTKENGQVEPVSEEGNPLLEATLNVFDERFVNNSSIKPRVLIYHTHTGEAFVPYQASSRNENENIISVGEELTKELNRYNIDVVHDKTINDGNYIAAYAASRETVKRNLTTYNSFDIIIDLHRDAVSNKAAVTGNINGVTLARPMFVYDTSVPNINENLRIVEGLKNIIDRDFPNLRRDDFVYTSTSSKFNADLSTNSILIEMGSEASNLGEAKNTARIIARAIGEYLKK</sequence>
<dbReference type="eggNOG" id="COG0860">
    <property type="taxonomic scope" value="Bacteria"/>
</dbReference>
<proteinExistence type="predicted"/>
<gene>
    <name evidence="2" type="ORF">CM240_1485</name>
</gene>
<reference evidence="2 3" key="1">
    <citation type="submission" date="2013-11" db="EMBL/GenBank/DDBJ databases">
        <title>Complete genome sequence of Clostridum sp. M2/40.</title>
        <authorList>
            <person name="Wibberg D."/>
            <person name="Puehler A."/>
            <person name="Schlueter A."/>
        </authorList>
    </citation>
    <scope>NUCLEOTIDE SEQUENCE [LARGE SCALE GENOMIC DNA]</scope>
    <source>
        <strain evidence="3">M2/40</strain>
    </source>
</reference>
<dbReference type="Pfam" id="PF07454">
    <property type="entry name" value="SpoIIP"/>
    <property type="match status" value="1"/>
</dbReference>
<dbReference type="KEGG" id="clt:CM240_1485"/>